<comment type="cofactor">
    <cofactor evidence="2">
        <name>K(+)</name>
        <dbReference type="ChEBI" id="CHEBI:29103"/>
    </cofactor>
</comment>
<evidence type="ECO:0000256" key="13">
    <source>
        <dbReference type="ARBA" id="ARBA00022993"/>
    </source>
</evidence>
<dbReference type="PANTHER" id="PTHR34265">
    <property type="entry name" value="TYPE III PANTOTHENATE KINASE"/>
    <property type="match status" value="1"/>
</dbReference>
<dbReference type="Proteomes" id="UP001239215">
    <property type="component" value="Unassembled WGS sequence"/>
</dbReference>
<keyword evidence="10 16" id="KW-0418">Kinase</keyword>
<dbReference type="EMBL" id="JAUTAN010000001">
    <property type="protein sequence ID" value="MDQ1105327.1"/>
    <property type="molecule type" value="Genomic_DNA"/>
</dbReference>
<dbReference type="NCBIfam" id="TIGR00671">
    <property type="entry name" value="baf"/>
    <property type="match status" value="1"/>
</dbReference>
<dbReference type="GO" id="GO:0004594">
    <property type="term" value="F:pantothenate kinase activity"/>
    <property type="evidence" value="ECO:0007669"/>
    <property type="project" value="UniProtKB-UniRule"/>
</dbReference>
<evidence type="ECO:0000256" key="2">
    <source>
        <dbReference type="ARBA" id="ARBA00001958"/>
    </source>
</evidence>
<dbReference type="Gene3D" id="3.30.420.40">
    <property type="match status" value="2"/>
</dbReference>
<comment type="subunit">
    <text evidence="5 16">Homodimer.</text>
</comment>
<dbReference type="GO" id="GO:0005524">
    <property type="term" value="F:ATP binding"/>
    <property type="evidence" value="ECO:0007669"/>
    <property type="project" value="UniProtKB-UniRule"/>
</dbReference>
<organism evidence="17 18">
    <name type="scientific">Nocardioides zeae</name>
    <dbReference type="NCBI Taxonomy" id="1457234"/>
    <lineage>
        <taxon>Bacteria</taxon>
        <taxon>Bacillati</taxon>
        <taxon>Actinomycetota</taxon>
        <taxon>Actinomycetes</taxon>
        <taxon>Propionibacteriales</taxon>
        <taxon>Nocardioidaceae</taxon>
        <taxon>Nocardioides</taxon>
    </lineage>
</organism>
<reference evidence="17" key="1">
    <citation type="submission" date="2023-07" db="EMBL/GenBank/DDBJ databases">
        <title>Functional and genomic diversity of the sorghum phyllosphere microbiome.</title>
        <authorList>
            <person name="Shade A."/>
        </authorList>
    </citation>
    <scope>NUCLEOTIDE SEQUENCE</scope>
    <source>
        <strain evidence="17">SORGH_AS_1067</strain>
    </source>
</reference>
<evidence type="ECO:0000256" key="10">
    <source>
        <dbReference type="ARBA" id="ARBA00022777"/>
    </source>
</evidence>
<dbReference type="InterPro" id="IPR043129">
    <property type="entry name" value="ATPase_NBD"/>
</dbReference>
<name>A0AAJ1U8B5_9ACTN</name>
<dbReference type="NCBIfam" id="NF009855">
    <property type="entry name" value="PRK13321.1"/>
    <property type="match status" value="1"/>
</dbReference>
<protein>
    <recommendedName>
        <fullName evidence="15 16">Type III pantothenate kinase</fullName>
        <ecNumber evidence="6 16">2.7.1.33</ecNumber>
    </recommendedName>
    <alternativeName>
        <fullName evidence="16">PanK-III</fullName>
    </alternativeName>
    <alternativeName>
        <fullName evidence="16">Pantothenic acid kinase</fullName>
    </alternativeName>
</protein>
<keyword evidence="9 16" id="KW-0547">Nucleotide-binding</keyword>
<accession>A0AAJ1U8B5</accession>
<comment type="catalytic activity">
    <reaction evidence="1 16">
        <text>(R)-pantothenate + ATP = (R)-4'-phosphopantothenate + ADP + H(+)</text>
        <dbReference type="Rhea" id="RHEA:16373"/>
        <dbReference type="ChEBI" id="CHEBI:10986"/>
        <dbReference type="ChEBI" id="CHEBI:15378"/>
        <dbReference type="ChEBI" id="CHEBI:29032"/>
        <dbReference type="ChEBI" id="CHEBI:30616"/>
        <dbReference type="ChEBI" id="CHEBI:456216"/>
        <dbReference type="EC" id="2.7.1.33"/>
    </reaction>
</comment>
<feature type="binding site" evidence="16">
    <location>
        <begin position="120"/>
        <end position="123"/>
    </location>
    <ligand>
        <name>substrate</name>
    </ligand>
</feature>
<feature type="binding site" evidence="16">
    <location>
        <position position="148"/>
    </location>
    <ligand>
        <name>ATP</name>
        <dbReference type="ChEBI" id="CHEBI:30616"/>
    </ligand>
</feature>
<dbReference type="PANTHER" id="PTHR34265:SF1">
    <property type="entry name" value="TYPE III PANTOTHENATE KINASE"/>
    <property type="match status" value="1"/>
</dbReference>
<feature type="active site" description="Proton acceptor" evidence="16">
    <location>
        <position position="122"/>
    </location>
</feature>
<evidence type="ECO:0000256" key="6">
    <source>
        <dbReference type="ARBA" id="ARBA00012102"/>
    </source>
</evidence>
<evidence type="ECO:0000256" key="5">
    <source>
        <dbReference type="ARBA" id="ARBA00011738"/>
    </source>
</evidence>
<keyword evidence="13 16" id="KW-0173">Coenzyme A biosynthesis</keyword>
<dbReference type="Pfam" id="PF03309">
    <property type="entry name" value="Pan_kinase"/>
    <property type="match status" value="1"/>
</dbReference>
<evidence type="ECO:0000256" key="16">
    <source>
        <dbReference type="HAMAP-Rule" id="MF_01274"/>
    </source>
</evidence>
<comment type="caution">
    <text evidence="17">The sequence shown here is derived from an EMBL/GenBank/DDBJ whole genome shotgun (WGS) entry which is preliminary data.</text>
</comment>
<keyword evidence="12 16" id="KW-0630">Potassium</keyword>
<evidence type="ECO:0000256" key="8">
    <source>
        <dbReference type="ARBA" id="ARBA00022679"/>
    </source>
</evidence>
<evidence type="ECO:0000256" key="1">
    <source>
        <dbReference type="ARBA" id="ARBA00001206"/>
    </source>
</evidence>
<feature type="binding site" evidence="16">
    <location>
        <position position="200"/>
    </location>
    <ligand>
        <name>substrate</name>
    </ligand>
</feature>
<evidence type="ECO:0000256" key="14">
    <source>
        <dbReference type="ARBA" id="ARBA00038036"/>
    </source>
</evidence>
<dbReference type="HAMAP" id="MF_01274">
    <property type="entry name" value="Pantothen_kinase_3"/>
    <property type="match status" value="1"/>
</dbReference>
<evidence type="ECO:0000313" key="17">
    <source>
        <dbReference type="EMBL" id="MDQ1105327.1"/>
    </source>
</evidence>
<comment type="similarity">
    <text evidence="14 16">Belongs to the type III pantothenate kinase family.</text>
</comment>
<keyword evidence="8 16" id="KW-0808">Transferase</keyword>
<evidence type="ECO:0000256" key="15">
    <source>
        <dbReference type="ARBA" id="ARBA00040883"/>
    </source>
</evidence>
<keyword evidence="16" id="KW-0479">Metal-binding</keyword>
<evidence type="ECO:0000256" key="12">
    <source>
        <dbReference type="ARBA" id="ARBA00022958"/>
    </source>
</evidence>
<comment type="cofactor">
    <cofactor evidence="16">
        <name>NH4(+)</name>
        <dbReference type="ChEBI" id="CHEBI:28938"/>
    </cofactor>
    <cofactor evidence="16">
        <name>K(+)</name>
        <dbReference type="ChEBI" id="CHEBI:29103"/>
    </cofactor>
    <text evidence="16">A monovalent cation. Ammonium or potassium.</text>
</comment>
<keyword evidence="11 16" id="KW-0067">ATP-binding</keyword>
<dbReference type="CDD" id="cd24015">
    <property type="entry name" value="ASKHA_NBD_PanK-III"/>
    <property type="match status" value="1"/>
</dbReference>
<feature type="binding site" evidence="16">
    <location>
        <position position="145"/>
    </location>
    <ligand>
        <name>K(+)</name>
        <dbReference type="ChEBI" id="CHEBI:29103"/>
    </ligand>
</feature>
<dbReference type="GO" id="GO:0015937">
    <property type="term" value="P:coenzyme A biosynthetic process"/>
    <property type="evidence" value="ECO:0007669"/>
    <property type="project" value="UniProtKB-UniRule"/>
</dbReference>
<dbReference type="GO" id="GO:0005737">
    <property type="term" value="C:cytoplasm"/>
    <property type="evidence" value="ECO:0007669"/>
    <property type="project" value="UniProtKB-SubCell"/>
</dbReference>
<dbReference type="RefSeq" id="WP_307201437.1">
    <property type="nucleotide sequence ID" value="NZ_JAUTAN010000001.1"/>
</dbReference>
<comment type="subcellular location">
    <subcellularLocation>
        <location evidence="3 16">Cytoplasm</location>
    </subcellularLocation>
</comment>
<feature type="binding site" evidence="16">
    <location>
        <begin position="17"/>
        <end position="24"/>
    </location>
    <ligand>
        <name>ATP</name>
        <dbReference type="ChEBI" id="CHEBI:30616"/>
    </ligand>
</feature>
<evidence type="ECO:0000256" key="11">
    <source>
        <dbReference type="ARBA" id="ARBA00022840"/>
    </source>
</evidence>
<dbReference type="GO" id="GO:0046872">
    <property type="term" value="F:metal ion binding"/>
    <property type="evidence" value="ECO:0007669"/>
    <property type="project" value="UniProtKB-KW"/>
</dbReference>
<dbReference type="InterPro" id="IPR004619">
    <property type="entry name" value="Type_III_PanK"/>
</dbReference>
<comment type="caution">
    <text evidence="16">Lacks conserved residue(s) required for the propagation of feature annotation.</text>
</comment>
<dbReference type="EC" id="2.7.1.33" evidence="6 16"/>
<evidence type="ECO:0000256" key="3">
    <source>
        <dbReference type="ARBA" id="ARBA00004496"/>
    </source>
</evidence>
<proteinExistence type="inferred from homology"/>
<evidence type="ECO:0000313" key="18">
    <source>
        <dbReference type="Proteomes" id="UP001239215"/>
    </source>
</evidence>
<comment type="pathway">
    <text evidence="4 16">Cofactor biosynthesis; coenzyme A biosynthesis; CoA from (R)-pantothenate: step 1/5.</text>
</comment>
<gene>
    <name evidence="16" type="primary">coaX</name>
    <name evidence="17" type="ORF">QE405_002611</name>
</gene>
<evidence type="ECO:0000256" key="9">
    <source>
        <dbReference type="ARBA" id="ARBA00022741"/>
    </source>
</evidence>
<evidence type="ECO:0000256" key="7">
    <source>
        <dbReference type="ARBA" id="ARBA00022490"/>
    </source>
</evidence>
<dbReference type="AlphaFoldDB" id="A0AAJ1U8B5"/>
<sequence>MATSQPSAPRSRLLCVDIGNTRTVLGLFDGATPVTDWRVATDERRTADEWAALLVSLVGTRGVGGLAVLEGVAIASTVPGVLQEWREMLERHLPDIPHVVVGPGIRTGIPVLVDNPREVGADRIVNALAAATHHAEPGRPVIVVDLGTATTVDVVNDKGQYVGGLIAPGIEVSAEALDRRTAQLRRVELVRPRSVIARNTVEAIQAGLYFGVLAQVEGLVARVAAEIGRTVEETTVVATGYLAPVISAECAGIDRHDPWLTLRGLELVFRRNAG</sequence>
<dbReference type="SUPFAM" id="SSF53067">
    <property type="entry name" value="Actin-like ATPase domain"/>
    <property type="match status" value="2"/>
</dbReference>
<comment type="function">
    <text evidence="16">Catalyzes the phosphorylation of pantothenate (Pan), the first step in CoA biosynthesis.</text>
</comment>
<evidence type="ECO:0000256" key="4">
    <source>
        <dbReference type="ARBA" id="ARBA00005225"/>
    </source>
</evidence>
<keyword evidence="7 16" id="KW-0963">Cytoplasm</keyword>